<sequence length="433" mass="45492">MPATSTRRRRRLALTAGVAAVALLLGACGPLAAPDDNPVHPRAVGTNPADRTPHVLDGQVHAVLDLGDRVIVGGDFTRVKEFDRAAEYSRRGLFAFDKATGAIDRTFTPALDRGGVRALAVSGDGLLLVGGSFQRVGGRFTPGLAKVDPGTGAPNTSFAPGTDGWVLTMVVRGGRAFIGGTFTRVQSTNRYRLAAVDATSGKVDPSFNVPVDQALRGTPLVNSLDATRDGRRLVITGNFRRVGYQPRTQVAVVDVGASSASVSTWATDGYRAGVCSSTYDYYVKDVDISPDDRYFAVVTTGAWGGLSTLCDTVARWELGRTGAGQRPTWADYTGGDSLSAVAITGAAVYAAGHQRWANNENAPRGDAKGPGAVDRPGIAAYAPGTGAVLPWTVDRERGLQVGTLTPTDRGLWIGSDSSRLGGEWHPRLAFLPV</sequence>
<keyword evidence="3" id="KW-1185">Reference proteome</keyword>
<dbReference type="Proteomes" id="UP001216390">
    <property type="component" value="Chromosome"/>
</dbReference>
<keyword evidence="1" id="KW-0732">Signal</keyword>
<accession>A0AAE9YCB4</accession>
<dbReference type="Pfam" id="PF17164">
    <property type="entry name" value="DUF5122"/>
    <property type="match status" value="1"/>
</dbReference>
<name>A0AAE9YCB4_9ACTN</name>
<feature type="chain" id="PRO_5042079938" description="Delta-60 repeat protein" evidence="1">
    <location>
        <begin position="33"/>
        <end position="433"/>
    </location>
</feature>
<evidence type="ECO:0008006" key="4">
    <source>
        <dbReference type="Google" id="ProtNLM"/>
    </source>
</evidence>
<reference evidence="2" key="1">
    <citation type="submission" date="2023-01" db="EMBL/GenBank/DDBJ databases">
        <title>The diversity of Class Acidimicrobiia in South China Sea sediment environments and the proposal of Iamia marina sp. nov., a novel species of the genus Iamia.</title>
        <authorList>
            <person name="He Y."/>
            <person name="Tian X."/>
        </authorList>
    </citation>
    <scope>NUCLEOTIDE SEQUENCE</scope>
    <source>
        <strain evidence="2">DSM 19957</strain>
    </source>
</reference>
<protein>
    <recommendedName>
        <fullName evidence="4">Delta-60 repeat protein</fullName>
    </recommendedName>
</protein>
<evidence type="ECO:0000313" key="3">
    <source>
        <dbReference type="Proteomes" id="UP001216390"/>
    </source>
</evidence>
<dbReference type="PROSITE" id="PS51257">
    <property type="entry name" value="PROKAR_LIPOPROTEIN"/>
    <property type="match status" value="1"/>
</dbReference>
<dbReference type="SUPFAM" id="SSF50998">
    <property type="entry name" value="Quinoprotein alcohol dehydrogenase-like"/>
    <property type="match status" value="1"/>
</dbReference>
<organism evidence="2 3">
    <name type="scientific">Iamia majanohamensis</name>
    <dbReference type="NCBI Taxonomy" id="467976"/>
    <lineage>
        <taxon>Bacteria</taxon>
        <taxon>Bacillati</taxon>
        <taxon>Actinomycetota</taxon>
        <taxon>Acidimicrobiia</taxon>
        <taxon>Acidimicrobiales</taxon>
        <taxon>Iamiaceae</taxon>
        <taxon>Iamia</taxon>
    </lineage>
</organism>
<proteinExistence type="predicted"/>
<feature type="signal peptide" evidence="1">
    <location>
        <begin position="1"/>
        <end position="32"/>
    </location>
</feature>
<dbReference type="EMBL" id="CP116942">
    <property type="protein sequence ID" value="WCO68563.1"/>
    <property type="molecule type" value="Genomic_DNA"/>
</dbReference>
<evidence type="ECO:0000256" key="1">
    <source>
        <dbReference type="SAM" id="SignalP"/>
    </source>
</evidence>
<evidence type="ECO:0000313" key="2">
    <source>
        <dbReference type="EMBL" id="WCO68563.1"/>
    </source>
</evidence>
<dbReference type="AlphaFoldDB" id="A0AAE9YCB4"/>
<gene>
    <name evidence="2" type="ORF">PO878_07455</name>
</gene>
<dbReference type="InterPro" id="IPR013431">
    <property type="entry name" value="Delta_60_rpt"/>
</dbReference>
<dbReference type="KEGG" id="ima:PO878_07455"/>
<dbReference type="RefSeq" id="WP_272738079.1">
    <property type="nucleotide sequence ID" value="NZ_CP116942.1"/>
</dbReference>
<dbReference type="InterPro" id="IPR011047">
    <property type="entry name" value="Quinoprotein_ADH-like_sf"/>
</dbReference>